<dbReference type="Pfam" id="PF05178">
    <property type="entry name" value="Kri1"/>
    <property type="match status" value="1"/>
</dbReference>
<dbReference type="GO" id="GO:0005730">
    <property type="term" value="C:nucleolus"/>
    <property type="evidence" value="ECO:0007669"/>
    <property type="project" value="TreeGrafter"/>
</dbReference>
<feature type="compositionally biased region" description="Basic and acidic residues" evidence="2">
    <location>
        <begin position="665"/>
        <end position="678"/>
    </location>
</feature>
<evidence type="ECO:0000256" key="2">
    <source>
        <dbReference type="SAM" id="MobiDB-lite"/>
    </source>
</evidence>
<dbReference type="EMBL" id="CALTRL010005952">
    <property type="protein sequence ID" value="CAH7688086.1"/>
    <property type="molecule type" value="Genomic_DNA"/>
</dbReference>
<evidence type="ECO:0000313" key="5">
    <source>
        <dbReference type="Proteomes" id="UP001153365"/>
    </source>
</evidence>
<comment type="similarity">
    <text evidence="1">Belongs to the KRI1 family.</text>
</comment>
<dbReference type="InterPro" id="IPR018034">
    <property type="entry name" value="Kri1"/>
</dbReference>
<gene>
    <name evidence="4" type="ORF">PPACK8108_LOCUS22990</name>
</gene>
<evidence type="ECO:0000313" key="4">
    <source>
        <dbReference type="EMBL" id="CAH7688086.1"/>
    </source>
</evidence>
<feature type="region of interest" description="Disordered" evidence="2">
    <location>
        <begin position="115"/>
        <end position="142"/>
    </location>
</feature>
<evidence type="ECO:0000256" key="1">
    <source>
        <dbReference type="ARBA" id="ARBA00007473"/>
    </source>
</evidence>
<dbReference type="GO" id="GO:0030686">
    <property type="term" value="C:90S preribosome"/>
    <property type="evidence" value="ECO:0007669"/>
    <property type="project" value="TreeGrafter"/>
</dbReference>
<feature type="domain" description="Kri1-like C-terminal" evidence="3">
    <location>
        <begin position="540"/>
        <end position="621"/>
    </location>
</feature>
<accession>A0AAV0BN58</accession>
<comment type="caution">
    <text evidence="4">The sequence shown here is derived from an EMBL/GenBank/DDBJ whole genome shotgun (WGS) entry which is preliminary data.</text>
</comment>
<feature type="compositionally biased region" description="Acidic residues" evidence="2">
    <location>
        <begin position="193"/>
        <end position="202"/>
    </location>
</feature>
<dbReference type="AlphaFoldDB" id="A0AAV0BN58"/>
<reference evidence="4" key="1">
    <citation type="submission" date="2022-06" db="EMBL/GenBank/DDBJ databases">
        <authorList>
            <consortium name="SYNGENTA / RWTH Aachen University"/>
        </authorList>
    </citation>
    <scope>NUCLEOTIDE SEQUENCE</scope>
</reference>
<feature type="region of interest" description="Disordered" evidence="2">
    <location>
        <begin position="155"/>
        <end position="203"/>
    </location>
</feature>
<dbReference type="Pfam" id="PF12936">
    <property type="entry name" value="Kri1_C"/>
    <property type="match status" value="1"/>
</dbReference>
<feature type="compositionally biased region" description="Polar residues" evidence="2">
    <location>
        <begin position="352"/>
        <end position="361"/>
    </location>
</feature>
<feature type="compositionally biased region" description="Basic residues" evidence="2">
    <location>
        <begin position="496"/>
        <end position="510"/>
    </location>
</feature>
<organism evidence="4 5">
    <name type="scientific">Phakopsora pachyrhizi</name>
    <name type="common">Asian soybean rust disease fungus</name>
    <dbReference type="NCBI Taxonomy" id="170000"/>
    <lineage>
        <taxon>Eukaryota</taxon>
        <taxon>Fungi</taxon>
        <taxon>Dikarya</taxon>
        <taxon>Basidiomycota</taxon>
        <taxon>Pucciniomycotina</taxon>
        <taxon>Pucciniomycetes</taxon>
        <taxon>Pucciniales</taxon>
        <taxon>Phakopsoraceae</taxon>
        <taxon>Phakopsora</taxon>
    </lineage>
</organism>
<dbReference type="PANTHER" id="PTHR14490">
    <property type="entry name" value="ZINC FINGER, ZZ TYPE"/>
    <property type="match status" value="1"/>
</dbReference>
<feature type="compositionally biased region" description="Basic and acidic residues" evidence="2">
    <location>
        <begin position="38"/>
        <end position="61"/>
    </location>
</feature>
<proteinExistence type="inferred from homology"/>
<dbReference type="InterPro" id="IPR024626">
    <property type="entry name" value="Kri1-like_C"/>
</dbReference>
<feature type="compositionally biased region" description="Basic and acidic residues" evidence="2">
    <location>
        <begin position="11"/>
        <end position="31"/>
    </location>
</feature>
<name>A0AAV0BN58_PHAPC</name>
<protein>
    <submittedName>
        <fullName evidence="4">KRI1-like family-domain-containing protein</fullName>
    </submittedName>
</protein>
<feature type="region of interest" description="Disordered" evidence="2">
    <location>
        <begin position="352"/>
        <end position="384"/>
    </location>
</feature>
<dbReference type="PANTHER" id="PTHR14490:SF5">
    <property type="entry name" value="PROTEIN KRI1 HOMOLOG"/>
    <property type="match status" value="1"/>
</dbReference>
<feature type="compositionally biased region" description="Basic and acidic residues" evidence="2">
    <location>
        <begin position="362"/>
        <end position="384"/>
    </location>
</feature>
<dbReference type="GO" id="GO:0000447">
    <property type="term" value="P:endonucleolytic cleavage in ITS1 to separate SSU-rRNA from 5.8S rRNA and LSU-rRNA from tricistronic rRNA transcript (SSU-rRNA, 5.8S rRNA, LSU-rRNA)"/>
    <property type="evidence" value="ECO:0007669"/>
    <property type="project" value="TreeGrafter"/>
</dbReference>
<keyword evidence="5" id="KW-1185">Reference proteome</keyword>
<feature type="region of interest" description="Disordered" evidence="2">
    <location>
        <begin position="1"/>
        <end position="83"/>
    </location>
</feature>
<feature type="region of interest" description="Disordered" evidence="2">
    <location>
        <begin position="474"/>
        <end position="531"/>
    </location>
</feature>
<feature type="compositionally biased region" description="Acidic residues" evidence="2">
    <location>
        <begin position="62"/>
        <end position="79"/>
    </location>
</feature>
<dbReference type="Proteomes" id="UP001153365">
    <property type="component" value="Unassembled WGS sequence"/>
</dbReference>
<feature type="region of interest" description="Disordered" evidence="2">
    <location>
        <begin position="623"/>
        <end position="678"/>
    </location>
</feature>
<feature type="compositionally biased region" description="Basic residues" evidence="2">
    <location>
        <begin position="653"/>
        <end position="664"/>
    </location>
</feature>
<evidence type="ECO:0000259" key="3">
    <source>
        <dbReference type="Pfam" id="PF12936"/>
    </source>
</evidence>
<sequence>MAPVDLFDELNGNKEKSRKASESSDSDHSENEFNYDEDYARKYERQKRSQELMRLKDKYGEDYEPSDSDESLSSEDSDAELVTPEVDAAIFKTLARIKMADPKLYSGQDEVFQDEEARHLSARGRKIDGSSQSHKKKPMHLRDYQRKALLTDETSVLGISHESPDTYQKTPAEEAESLREETKRAFHSFDASENSDDSEGELDLLIPREKASDEREQEELEYQKFLIDQVGSEDIKMACQITFEKDALQEHDDSDLKAIQDENEEFLRNYLLGRGWIDKEDKRIPKYAEITKSNNGERKSVHLSPSNPNAVILGQTVVDKAQGDDEDEEFVERAEEFEASYNFRFENSVPSISTHSRSIETSARRKDDSRKQARDSLKARKAEEKQIRLDELKRMKELKKKEVVEKLEVISKNAGAGELNLEELDLDSDFDPDKHDMRMSKVFDRRFYTQSDPDGKPVWDEDIEIDDIIPPTENLVDGDFNFEPGGDAYDPTAGSSKRKSRLPKKQNKRAKVNEPLNHQSEEDAATLDLEGLTPEERKKKLLQALDEYHRMDYEDIIGDLPTRFKYAKVEANDIMTPSEIFLATDAELNEVIGLKKLAPYRNKPDAKAANRKKKLKQLREKLKGREWGNSITTKENQPKSKVDIATAGSSARPSKKRRGKKERLKLKDAQEHAAFEIQ</sequence>